<comment type="caution">
    <text evidence="1">The sequence shown here is derived from an EMBL/GenBank/DDBJ whole genome shotgun (WGS) entry which is preliminary data.</text>
</comment>
<dbReference type="Proteomes" id="UP000828048">
    <property type="component" value="Chromosome 11"/>
</dbReference>
<evidence type="ECO:0000313" key="1">
    <source>
        <dbReference type="EMBL" id="KAH7855244.1"/>
    </source>
</evidence>
<gene>
    <name evidence="1" type="ORF">Vadar_022840</name>
</gene>
<protein>
    <submittedName>
        <fullName evidence="1">Uncharacterized protein</fullName>
    </submittedName>
</protein>
<sequence length="700" mass="79609">MAEKIVFDIAAKLLSSLGSIAIQQIGSEWGVEEELQKLQVTVSTIKNVLLDAQEKQKSDNLVKDWLQELKEILYDADDLLDEVATETKRRELETRNKLVRKVRYFLTSSNPLVFQHKVGSKIKGIVKRLNHIASLIDQFKFFVNQVERPIATIRREETFSWVNTRRIIGRRDDIDEFITSLSSGYQADVVIIPIVGIAEGEEEMHENLVNIGNEIVNNCGGVPLTVVTLGSLLASKTEEGYWLSVRDNEMWALAQRENKNDILPVLRLSYDEMPSNLKQCFAYCSLFERDEIIDGKKLLYAWIAQGFVQGDGNGELEDIGERYIQELVSRFFLEPYDARTFSNTTGREHYKMHGLVHSLAQDVAGNECLTIKRAITDAVPKMLRHVAFASETYSEFPRPLMEAKKLRTIFYPGKRNPTFGSSIETESTSFRSLRVCAFEDMISSPKKIRKLKLLRYLSLTEVDNLPKSLCKLLNLQYLDLYLSGDLELPKDFEKLINLRFLCLSTTSERLPKKGIGMLTSLRTLIIFHCEALRSLEGIKHLSCLRELALESCLKLPSLPDGLNFLTSLERLEISSCLFLNLSDDDLKGLERLKQLKLRNLQCLVSLPKGLLAADGKLTHLEIEWCTYFTSPSESVLPNLKSLESLKIWNCEKVGSLPEGMQGLRRLQSVSIVGCPLFITTYEGQEAERQKIAHVRKIELS</sequence>
<reference evidence="1 2" key="1">
    <citation type="journal article" date="2021" name="Hortic Res">
        <title>High-quality reference genome and annotation aids understanding of berry development for evergreen blueberry (Vaccinium darrowii).</title>
        <authorList>
            <person name="Yu J."/>
            <person name="Hulse-Kemp A.M."/>
            <person name="Babiker E."/>
            <person name="Staton M."/>
        </authorList>
    </citation>
    <scope>NUCLEOTIDE SEQUENCE [LARGE SCALE GENOMIC DNA]</scope>
    <source>
        <strain evidence="2">cv. NJ 8807/NJ 8810</strain>
        <tissue evidence="1">Young leaf</tissue>
    </source>
</reference>
<proteinExistence type="predicted"/>
<evidence type="ECO:0000313" key="2">
    <source>
        <dbReference type="Proteomes" id="UP000828048"/>
    </source>
</evidence>
<keyword evidence="2" id="KW-1185">Reference proteome</keyword>
<name>A0ACB7YQ34_9ERIC</name>
<organism evidence="1 2">
    <name type="scientific">Vaccinium darrowii</name>
    <dbReference type="NCBI Taxonomy" id="229202"/>
    <lineage>
        <taxon>Eukaryota</taxon>
        <taxon>Viridiplantae</taxon>
        <taxon>Streptophyta</taxon>
        <taxon>Embryophyta</taxon>
        <taxon>Tracheophyta</taxon>
        <taxon>Spermatophyta</taxon>
        <taxon>Magnoliopsida</taxon>
        <taxon>eudicotyledons</taxon>
        <taxon>Gunneridae</taxon>
        <taxon>Pentapetalae</taxon>
        <taxon>asterids</taxon>
        <taxon>Ericales</taxon>
        <taxon>Ericaceae</taxon>
        <taxon>Vaccinioideae</taxon>
        <taxon>Vaccinieae</taxon>
        <taxon>Vaccinium</taxon>
    </lineage>
</organism>
<accession>A0ACB7YQ34</accession>
<dbReference type="EMBL" id="CM037161">
    <property type="protein sequence ID" value="KAH7855244.1"/>
    <property type="molecule type" value="Genomic_DNA"/>
</dbReference>